<dbReference type="Pfam" id="PF03797">
    <property type="entry name" value="Autotransporter"/>
    <property type="match status" value="1"/>
</dbReference>
<dbReference type="PROSITE" id="PS51208">
    <property type="entry name" value="AUTOTRANSPORTER"/>
    <property type="match status" value="1"/>
</dbReference>
<dbReference type="Proteomes" id="UP000438476">
    <property type="component" value="Unassembled WGS sequence"/>
</dbReference>
<dbReference type="InterPro" id="IPR036709">
    <property type="entry name" value="Autotransporte_beta_dom_sf"/>
</dbReference>
<dbReference type="SUPFAM" id="SSF103515">
    <property type="entry name" value="Autotransporter"/>
    <property type="match status" value="1"/>
</dbReference>
<dbReference type="Gene3D" id="2.40.128.130">
    <property type="entry name" value="Autotransporter beta-domain"/>
    <property type="match status" value="1"/>
</dbReference>
<organism evidence="3 4">
    <name type="scientific">Altericroceibacterium endophyticum</name>
    <dbReference type="NCBI Taxonomy" id="1808508"/>
    <lineage>
        <taxon>Bacteria</taxon>
        <taxon>Pseudomonadati</taxon>
        <taxon>Pseudomonadota</taxon>
        <taxon>Alphaproteobacteria</taxon>
        <taxon>Sphingomonadales</taxon>
        <taxon>Erythrobacteraceae</taxon>
        <taxon>Altericroceibacterium</taxon>
    </lineage>
</organism>
<evidence type="ECO:0000256" key="1">
    <source>
        <dbReference type="SAM" id="SignalP"/>
    </source>
</evidence>
<feature type="non-terminal residue" evidence="3">
    <location>
        <position position="1976"/>
    </location>
</feature>
<reference evidence="3 4" key="1">
    <citation type="submission" date="2019-12" db="EMBL/GenBank/DDBJ databases">
        <title>Genomic-based taxomic classification of the family Erythrobacteraceae.</title>
        <authorList>
            <person name="Xu L."/>
        </authorList>
    </citation>
    <scope>NUCLEOTIDE SEQUENCE [LARGE SCALE GENOMIC DNA]</scope>
    <source>
        <strain evidence="3 4">LMG 29518</strain>
    </source>
</reference>
<proteinExistence type="predicted"/>
<feature type="chain" id="PRO_5026225836" evidence="1">
    <location>
        <begin position="26"/>
        <end position="1976"/>
    </location>
</feature>
<evidence type="ECO:0000313" key="4">
    <source>
        <dbReference type="Proteomes" id="UP000438476"/>
    </source>
</evidence>
<keyword evidence="4" id="KW-1185">Reference proteome</keyword>
<sequence length="1976" mass="194695">MNRNMRRILAAGVSLGALTASPAFADHVPADGQYAGQKDSESAASITKTLEISIADGVAGDVDTMAPASAAVANPGTGKSGQDYVATGATGVDATVDATLINPEDLTVLAYAAATQTGLVSAAVESAIAQNLTGPDGASGVFTNNASLGIYATAIANATDADPLPPVGNAQAQLSKGILQNANAADGEAAVSFANAEDAGLLITSNASALGVTGANAAASIGTAIDQDATGDSAAASVTNDAAFDVNVSADANALSAEADATVDYVVSQNAVADNGAASVSFTNNYGAPVADEGDGEDGDAGDDVTADDPVALTVSASANATGSAADALVDFENVFEGSADGTTSASASFANAGNIDVSGMINAQTTDAEATEPGLVQAQGEIDSLINLAAAGDTATASLTNDGAISLMLDADADGLAAAVAAAGVSGGEIFNVAATGNGEDNVATAGFSNDGSIDVDFIANASGESASAQAGLMESNTEAAAYAALITADGTDGADATASFANAGTVDFGFTAMAMGNAGATSEGDPGVQARAGMGSESGTAPSFVVEASADDADATASLTNSGTVTFAADADALPLSDETQGGYAGASAALLGGVLVDAGVAGNGDGAASLVNDGSLIFSADANAQGSSARAGAAVANPLIVTAEGDSEGGSGTGPSLANASASLANSADAIIDIDVNAVANGTAQTGAAEGFFDDAAAYAYGMTQGIRVAADTDKGDASAAFDNDGTISIDVVTTANAQNDAEGVDADTAFAMIGNPFSISSSDAAFAITAETDDEGNGTAVLSNDGSIVVNHSASATSDTRALAFSSVNGAIVTAGADGDNDKAAQATFANNSEFSLTSKATATADEVAVQATGRIAQVGAEARNDSNDPSGLANAEFVNGADGVVSLNVSATGTGALPAVSGTSFASGVAAMASGIAVNAESDYSDANATLTNNGAINIAVNATGTASDGSVGVLAGMNSPFALSATANDADNGEATTTFTNTGDVSVLVSADANAADDDTEADVTANANAILGASYLSGPLNVEQPLAALAMSANGSDVVLNNSGTMTFGVDAAATGDVADANAIVNGVSQLAMGDDPMVSFVNATATDAGTDASAGYNVSALANATGPDASAVANAFGLGQDADGNDSATVMFDNQGSFAVSATANAGDGDNEVEATDADAAANAIGVTQSADSDDADPVVTFANAGDFNVSAVANQLITTTEDGEPVETIVIPEGDAQARALGYSVNDDFAADFTNTGTMAVSAMAAGTGAVDASATAVQFVATGDAATGTFVNDGTISAMATVTNGDAENIGTEEAPVYAGTSEAQAIGIHVNGDANTATVTNNGTIAVTASNDGNLGTVTGTGTAADANVPMAATGILFTGGTGTTGTATTGTAVINNSGVITAQLVNDGVIEFGTAINVENAPNAVQVNLLGGGDIYGNIELSDDDAITVSGGETSFNGIVNSDGTLDGSLTIAEDGTLYLRDTSEGDGSVVPSMVNVDSLTVTPGGTLALDLADVSPDDAYPMVVTNTADITDGILEVRVASANGLLDDNYSYDNVITSDELTGTFADVVSLGVFTDVEAIYDDENNVDLNVDRVSFDDARFNLTTNGAAVGGNLEGMYDFDGNGDMDELYQALFAIGDADQYANAATQLSGSQYATYLQSLSWMGNRFNGILSDMGECAAMNMEAGALSCKRQGPGIWATANYGRETIDADGTMGAPGLKGDQYYAAIGADMPLGENGVIGFGVGYVKNDADFEGAANGSLPGTIEGEGYQLGLYAAYDPGNYYVKVSGSYSQIDSDSKRTISIGSFGNTLTSSPDADIWGIGGEVGYRLPVGQAMTLVPYAGLDYVSVEYDGFTESGLAPANLVVSEGKDSYATSELGLKLQGQMGAIMPELKVGWRHSFEEDPAHITAAFAGGTGDTFNVYGPDRDQDAIVAGAKLAANVGESTWVELGYEGWMADKQDVHSGFITLRHEFGAAPAAVAPP</sequence>
<dbReference type="SMART" id="SM00869">
    <property type="entry name" value="Autotransporter"/>
    <property type="match status" value="1"/>
</dbReference>
<accession>A0A6I4T933</accession>
<feature type="signal peptide" evidence="1">
    <location>
        <begin position="1"/>
        <end position="25"/>
    </location>
</feature>
<evidence type="ECO:0000313" key="3">
    <source>
        <dbReference type="EMBL" id="MXO67218.1"/>
    </source>
</evidence>
<protein>
    <submittedName>
        <fullName evidence="3">Autotransporter domain-containing protein</fullName>
    </submittedName>
</protein>
<dbReference type="RefSeq" id="WP_160737673.1">
    <property type="nucleotide sequence ID" value="NZ_WTYT01000010.1"/>
</dbReference>
<gene>
    <name evidence="3" type="ORF">GRI91_15775</name>
</gene>
<dbReference type="EMBL" id="WTYT01000010">
    <property type="protein sequence ID" value="MXO67218.1"/>
    <property type="molecule type" value="Genomic_DNA"/>
</dbReference>
<name>A0A6I4T933_9SPHN</name>
<evidence type="ECO:0000259" key="2">
    <source>
        <dbReference type="PROSITE" id="PS51208"/>
    </source>
</evidence>
<dbReference type="InterPro" id="IPR005546">
    <property type="entry name" value="Autotransporte_beta"/>
</dbReference>
<comment type="caution">
    <text evidence="3">The sequence shown here is derived from an EMBL/GenBank/DDBJ whole genome shotgun (WGS) entry which is preliminary data.</text>
</comment>
<feature type="domain" description="Autotransporter" evidence="2">
    <location>
        <begin position="1683"/>
        <end position="1966"/>
    </location>
</feature>
<keyword evidence="1" id="KW-0732">Signal</keyword>
<dbReference type="OrthoDB" id="7423155at2"/>